<evidence type="ECO:0000256" key="1">
    <source>
        <dbReference type="ARBA" id="ARBA00004127"/>
    </source>
</evidence>
<feature type="transmembrane region" description="Helical" evidence="5">
    <location>
        <begin position="125"/>
        <end position="146"/>
    </location>
</feature>
<protein>
    <recommendedName>
        <fullName evidence="6">DUF202 domain-containing protein</fullName>
    </recommendedName>
</protein>
<name>A0A2K2FZ03_9SPHN</name>
<keyword evidence="2 5" id="KW-0812">Transmembrane</keyword>
<evidence type="ECO:0000313" key="7">
    <source>
        <dbReference type="EMBL" id="PNU04017.1"/>
    </source>
</evidence>
<keyword evidence="3 5" id="KW-1133">Transmembrane helix</keyword>
<feature type="transmembrane region" description="Helical" evidence="5">
    <location>
        <begin position="177"/>
        <end position="201"/>
    </location>
</feature>
<dbReference type="GO" id="GO:0012505">
    <property type="term" value="C:endomembrane system"/>
    <property type="evidence" value="ECO:0007669"/>
    <property type="project" value="UniProtKB-SubCell"/>
</dbReference>
<dbReference type="AlphaFoldDB" id="A0A2K2FZ03"/>
<dbReference type="Pfam" id="PF02656">
    <property type="entry name" value="DUF202"/>
    <property type="match status" value="1"/>
</dbReference>
<organism evidence="7 8">
    <name type="scientific">Novosphingobium guangzhouense</name>
    <dbReference type="NCBI Taxonomy" id="1850347"/>
    <lineage>
        <taxon>Bacteria</taxon>
        <taxon>Pseudomonadati</taxon>
        <taxon>Pseudomonadota</taxon>
        <taxon>Alphaproteobacteria</taxon>
        <taxon>Sphingomonadales</taxon>
        <taxon>Sphingomonadaceae</taxon>
        <taxon>Novosphingobium</taxon>
    </lineage>
</organism>
<dbReference type="EMBL" id="LYMM01000040">
    <property type="protein sequence ID" value="PNU04017.1"/>
    <property type="molecule type" value="Genomic_DNA"/>
</dbReference>
<sequence>MEPIRPERVVPETVPDLPQIAAEEASQASTIYSRFRTGLSRRRTGLSEHRTDLSEFRTDLSEHRTELGMRRTGMAIQRTRMAADRTLMAELRTSLSMIGFGFTIYETFRSLAKADMLTGSHAPRNFGLALILLGMLILAGGIWRHIQFANELRRRRLELTEQGLIHGESAYPISVSLVVALGLLLVGCVAAANIIFGLTLFGS</sequence>
<evidence type="ECO:0000313" key="8">
    <source>
        <dbReference type="Proteomes" id="UP000236327"/>
    </source>
</evidence>
<comment type="caution">
    <text evidence="7">The sequence shown here is derived from an EMBL/GenBank/DDBJ whole genome shotgun (WGS) entry which is preliminary data.</text>
</comment>
<evidence type="ECO:0000259" key="6">
    <source>
        <dbReference type="Pfam" id="PF02656"/>
    </source>
</evidence>
<dbReference type="Proteomes" id="UP000236327">
    <property type="component" value="Unassembled WGS sequence"/>
</dbReference>
<feature type="transmembrane region" description="Helical" evidence="5">
    <location>
        <begin position="87"/>
        <end position="105"/>
    </location>
</feature>
<reference evidence="7 8" key="1">
    <citation type="submission" date="2016-05" db="EMBL/GenBank/DDBJ databases">
        <title>Complete genome sequence of Novosphingobium guangzhouense SA925(T).</title>
        <authorList>
            <person name="Sha S."/>
        </authorList>
    </citation>
    <scope>NUCLEOTIDE SEQUENCE [LARGE SCALE GENOMIC DNA]</scope>
    <source>
        <strain evidence="7 8">SA925</strain>
    </source>
</reference>
<gene>
    <name evidence="7" type="ORF">A8V01_05215</name>
</gene>
<feature type="domain" description="DUF202" evidence="6">
    <location>
        <begin position="78"/>
        <end position="148"/>
    </location>
</feature>
<evidence type="ECO:0000256" key="2">
    <source>
        <dbReference type="ARBA" id="ARBA00022692"/>
    </source>
</evidence>
<dbReference type="RefSeq" id="WP_103096615.1">
    <property type="nucleotide sequence ID" value="NZ_LYMM01000040.1"/>
</dbReference>
<comment type="subcellular location">
    <subcellularLocation>
        <location evidence="1">Endomembrane system</location>
        <topology evidence="1">Multi-pass membrane protein</topology>
    </subcellularLocation>
</comment>
<keyword evidence="8" id="KW-1185">Reference proteome</keyword>
<dbReference type="OrthoDB" id="582337at2"/>
<proteinExistence type="predicted"/>
<evidence type="ECO:0000256" key="3">
    <source>
        <dbReference type="ARBA" id="ARBA00022989"/>
    </source>
</evidence>
<accession>A0A2K2FZ03</accession>
<dbReference type="InterPro" id="IPR003807">
    <property type="entry name" value="DUF202"/>
</dbReference>
<evidence type="ECO:0000256" key="4">
    <source>
        <dbReference type="ARBA" id="ARBA00023136"/>
    </source>
</evidence>
<evidence type="ECO:0000256" key="5">
    <source>
        <dbReference type="SAM" id="Phobius"/>
    </source>
</evidence>
<keyword evidence="4 5" id="KW-0472">Membrane</keyword>